<keyword evidence="1" id="KW-0812">Transmembrane</keyword>
<gene>
    <name evidence="2" type="ORF">C5Y83_20170</name>
</gene>
<organism evidence="2 3">
    <name type="scientific">Blastopirellula marina</name>
    <dbReference type="NCBI Taxonomy" id="124"/>
    <lineage>
        <taxon>Bacteria</taxon>
        <taxon>Pseudomonadati</taxon>
        <taxon>Planctomycetota</taxon>
        <taxon>Planctomycetia</taxon>
        <taxon>Pirellulales</taxon>
        <taxon>Pirellulaceae</taxon>
        <taxon>Blastopirellula</taxon>
    </lineage>
</organism>
<evidence type="ECO:0000313" key="3">
    <source>
        <dbReference type="Proteomes" id="UP000238322"/>
    </source>
</evidence>
<dbReference type="AlphaFoldDB" id="A0A2S8FK41"/>
<dbReference type="Proteomes" id="UP000238322">
    <property type="component" value="Unassembled WGS sequence"/>
</dbReference>
<name>A0A2S8FK41_9BACT</name>
<evidence type="ECO:0000256" key="1">
    <source>
        <dbReference type="SAM" id="Phobius"/>
    </source>
</evidence>
<accession>A0A2S8FK41</accession>
<dbReference type="EMBL" id="PUHY01000012">
    <property type="protein sequence ID" value="PQO32532.1"/>
    <property type="molecule type" value="Genomic_DNA"/>
</dbReference>
<keyword evidence="1" id="KW-0472">Membrane</keyword>
<proteinExistence type="predicted"/>
<dbReference type="OrthoDB" id="291796at2"/>
<feature type="transmembrane region" description="Helical" evidence="1">
    <location>
        <begin position="21"/>
        <end position="40"/>
    </location>
</feature>
<reference evidence="2 3" key="1">
    <citation type="submission" date="2018-02" db="EMBL/GenBank/DDBJ databases">
        <title>Comparative genomes isolates from brazilian mangrove.</title>
        <authorList>
            <person name="Araujo J.E."/>
            <person name="Taketani R.G."/>
            <person name="Silva M.C.P."/>
            <person name="Loureco M.V."/>
            <person name="Andreote F.D."/>
        </authorList>
    </citation>
    <scope>NUCLEOTIDE SEQUENCE [LARGE SCALE GENOMIC DNA]</scope>
    <source>
        <strain evidence="2 3">Hex-1 MGV</strain>
    </source>
</reference>
<evidence type="ECO:0000313" key="2">
    <source>
        <dbReference type="EMBL" id="PQO32532.1"/>
    </source>
</evidence>
<keyword evidence="1" id="KW-1133">Transmembrane helix</keyword>
<dbReference type="RefSeq" id="WP_105331543.1">
    <property type="nucleotide sequence ID" value="NZ_PUHY01000012.1"/>
</dbReference>
<protein>
    <submittedName>
        <fullName evidence="2">Uncharacterized protein</fullName>
    </submittedName>
</protein>
<sequence length="299" mass="33673">MKSSGSHEPGHTSRRFRFWQLRLSTLLAIVLLSAVGMGWWSDHVRMAEELADVKLDAEMRFRQVKDLSGNSSATSYSVSRSSVSFSGADFESKWTPTSFVKAVCEHGDHYNLWGMEEELSRADDSDFDAVFKQLVSLLPSAIPPLRSEILNILGVQYQLNSQRMQLYDSDFTKVLLKLLDNSQFDFDRGQDALCSLRLIGATESSDAIEKVKGIMENDDHPLAVEATITAVRLDPTIEIGPRLKQLVEIRHPQWSTAAESLHHHLPDEEVYEFLKSEYAQAKTENDKQTLAGALNKLDL</sequence>
<comment type="caution">
    <text evidence="2">The sequence shown here is derived from an EMBL/GenBank/DDBJ whole genome shotgun (WGS) entry which is preliminary data.</text>
</comment>